<evidence type="ECO:0000313" key="2">
    <source>
        <dbReference type="EMBL" id="QDU30745.1"/>
    </source>
</evidence>
<dbReference type="Proteomes" id="UP000315017">
    <property type="component" value="Chromosome"/>
</dbReference>
<name>A0A517YKK6_9BACT</name>
<dbReference type="InterPro" id="IPR036513">
    <property type="entry name" value="STAS_dom_sf"/>
</dbReference>
<dbReference type="SUPFAM" id="SSF52091">
    <property type="entry name" value="SpoIIaa-like"/>
    <property type="match status" value="1"/>
</dbReference>
<gene>
    <name evidence="2" type="ORF">ETAA8_58930</name>
</gene>
<dbReference type="CDD" id="cd07043">
    <property type="entry name" value="STAS_anti-anti-sigma_factors"/>
    <property type="match status" value="1"/>
</dbReference>
<dbReference type="RefSeq" id="WP_145096718.1">
    <property type="nucleotide sequence ID" value="NZ_CP036274.1"/>
</dbReference>
<reference evidence="2 3" key="1">
    <citation type="submission" date="2019-02" db="EMBL/GenBank/DDBJ databases">
        <title>Deep-cultivation of Planctomycetes and their phenomic and genomic characterization uncovers novel biology.</title>
        <authorList>
            <person name="Wiegand S."/>
            <person name="Jogler M."/>
            <person name="Boedeker C."/>
            <person name="Pinto D."/>
            <person name="Vollmers J."/>
            <person name="Rivas-Marin E."/>
            <person name="Kohn T."/>
            <person name="Peeters S.H."/>
            <person name="Heuer A."/>
            <person name="Rast P."/>
            <person name="Oberbeckmann S."/>
            <person name="Bunk B."/>
            <person name="Jeske O."/>
            <person name="Meyerdierks A."/>
            <person name="Storesund J.E."/>
            <person name="Kallscheuer N."/>
            <person name="Luecker S."/>
            <person name="Lage O.M."/>
            <person name="Pohl T."/>
            <person name="Merkel B.J."/>
            <person name="Hornburger P."/>
            <person name="Mueller R.-W."/>
            <person name="Bruemmer F."/>
            <person name="Labrenz M."/>
            <person name="Spormann A.M."/>
            <person name="Op den Camp H."/>
            <person name="Overmann J."/>
            <person name="Amann R."/>
            <person name="Jetten M.S.M."/>
            <person name="Mascher T."/>
            <person name="Medema M.H."/>
            <person name="Devos D.P."/>
            <person name="Kaster A.-K."/>
            <person name="Ovreas L."/>
            <person name="Rohde M."/>
            <person name="Galperin M.Y."/>
            <person name="Jogler C."/>
        </authorList>
    </citation>
    <scope>NUCLEOTIDE SEQUENCE [LARGE SCALE GENOMIC DNA]</scope>
    <source>
        <strain evidence="2 3">ETA_A8</strain>
    </source>
</reference>
<dbReference type="AlphaFoldDB" id="A0A517YKK6"/>
<protein>
    <recommendedName>
        <fullName evidence="1">STAS domain-containing protein</fullName>
    </recommendedName>
</protein>
<dbReference type="EMBL" id="CP036274">
    <property type="protein sequence ID" value="QDU30745.1"/>
    <property type="molecule type" value="Genomic_DNA"/>
</dbReference>
<dbReference type="OrthoDB" id="288693at2"/>
<sequence length="126" mass="14578">MLVDLAPGWNLEMDRGPDWLFIKVVPPAGGEIAEVELAEAIWDRMQQQFNHRVVLEMDQVTLLRSWLISQLVMLHKRVVAHEGLMRLAGMNDSNQQVLHMVRLDERFPQYATRGDAVMGHRPKQPR</sequence>
<dbReference type="Gene3D" id="3.30.750.24">
    <property type="entry name" value="STAS domain"/>
    <property type="match status" value="1"/>
</dbReference>
<dbReference type="InterPro" id="IPR002645">
    <property type="entry name" value="STAS_dom"/>
</dbReference>
<accession>A0A517YKK6</accession>
<evidence type="ECO:0000259" key="1">
    <source>
        <dbReference type="Pfam" id="PF01740"/>
    </source>
</evidence>
<evidence type="ECO:0000313" key="3">
    <source>
        <dbReference type="Proteomes" id="UP000315017"/>
    </source>
</evidence>
<feature type="domain" description="STAS" evidence="1">
    <location>
        <begin position="37"/>
        <end position="116"/>
    </location>
</feature>
<keyword evidence="3" id="KW-1185">Reference proteome</keyword>
<dbReference type="Pfam" id="PF01740">
    <property type="entry name" value="STAS"/>
    <property type="match status" value="1"/>
</dbReference>
<proteinExistence type="predicted"/>
<organism evidence="2 3">
    <name type="scientific">Anatilimnocola aggregata</name>
    <dbReference type="NCBI Taxonomy" id="2528021"/>
    <lineage>
        <taxon>Bacteria</taxon>
        <taxon>Pseudomonadati</taxon>
        <taxon>Planctomycetota</taxon>
        <taxon>Planctomycetia</taxon>
        <taxon>Pirellulales</taxon>
        <taxon>Pirellulaceae</taxon>
        <taxon>Anatilimnocola</taxon>
    </lineage>
</organism>
<dbReference type="KEGG" id="aagg:ETAA8_58930"/>